<dbReference type="Gene3D" id="3.40.50.300">
    <property type="entry name" value="P-loop containing nucleotide triphosphate hydrolases"/>
    <property type="match status" value="1"/>
</dbReference>
<comment type="caution">
    <text evidence="5">The sequence shown here is derived from an EMBL/GenBank/DDBJ whole genome shotgun (WGS) entry which is preliminary data.</text>
</comment>
<dbReference type="Pfam" id="PF00685">
    <property type="entry name" value="Sulfotransfer_1"/>
    <property type="match status" value="1"/>
</dbReference>
<evidence type="ECO:0000259" key="4">
    <source>
        <dbReference type="Pfam" id="PF00685"/>
    </source>
</evidence>
<dbReference type="GO" id="GO:0016787">
    <property type="term" value="F:hydrolase activity"/>
    <property type="evidence" value="ECO:0007669"/>
    <property type="project" value="UniProtKB-KW"/>
</dbReference>
<comment type="similarity">
    <text evidence="1 3">Belongs to the sulfotransferase 1 family.</text>
</comment>
<dbReference type="Proteomes" id="UP001151760">
    <property type="component" value="Unassembled WGS sequence"/>
</dbReference>
<evidence type="ECO:0000256" key="3">
    <source>
        <dbReference type="RuleBase" id="RU361155"/>
    </source>
</evidence>
<evidence type="ECO:0000256" key="1">
    <source>
        <dbReference type="ARBA" id="ARBA00005771"/>
    </source>
</evidence>
<dbReference type="InterPro" id="IPR027417">
    <property type="entry name" value="P-loop_NTPase"/>
</dbReference>
<dbReference type="PANTHER" id="PTHR11783">
    <property type="entry name" value="SULFOTRANSFERASE SULT"/>
    <property type="match status" value="1"/>
</dbReference>
<protein>
    <recommendedName>
        <fullName evidence="3">Sulfotransferase</fullName>
        <ecNumber evidence="3">2.8.2.-</ecNumber>
    </recommendedName>
</protein>
<reference evidence="5" key="2">
    <citation type="submission" date="2022-01" db="EMBL/GenBank/DDBJ databases">
        <authorList>
            <person name="Yamashiro T."/>
            <person name="Shiraishi A."/>
            <person name="Satake H."/>
            <person name="Nakayama K."/>
        </authorList>
    </citation>
    <scope>NUCLEOTIDE SEQUENCE</scope>
</reference>
<feature type="domain" description="Sulfotransferase" evidence="4">
    <location>
        <begin position="84"/>
        <end position="341"/>
    </location>
</feature>
<keyword evidence="6" id="KW-1185">Reference proteome</keyword>
<dbReference type="EMBL" id="BQNB010018381">
    <property type="protein sequence ID" value="GJT73769.1"/>
    <property type="molecule type" value="Genomic_DNA"/>
</dbReference>
<dbReference type="InterPro" id="IPR000863">
    <property type="entry name" value="Sulfotransferase_dom"/>
</dbReference>
<dbReference type="SUPFAM" id="SSF52540">
    <property type="entry name" value="P-loop containing nucleoside triphosphate hydrolases"/>
    <property type="match status" value="1"/>
</dbReference>
<keyword evidence="2 3" id="KW-0808">Transferase</keyword>
<gene>
    <name evidence="5" type="ORF">Tco_1033055</name>
</gene>
<accession>A0ABQ5GED3</accession>
<organism evidence="5 6">
    <name type="scientific">Tanacetum coccineum</name>
    <dbReference type="NCBI Taxonomy" id="301880"/>
    <lineage>
        <taxon>Eukaryota</taxon>
        <taxon>Viridiplantae</taxon>
        <taxon>Streptophyta</taxon>
        <taxon>Embryophyta</taxon>
        <taxon>Tracheophyta</taxon>
        <taxon>Spermatophyta</taxon>
        <taxon>Magnoliopsida</taxon>
        <taxon>eudicotyledons</taxon>
        <taxon>Gunneridae</taxon>
        <taxon>Pentapetalae</taxon>
        <taxon>asterids</taxon>
        <taxon>campanulids</taxon>
        <taxon>Asterales</taxon>
        <taxon>Asteraceae</taxon>
        <taxon>Asteroideae</taxon>
        <taxon>Anthemideae</taxon>
        <taxon>Anthemidinae</taxon>
        <taxon>Tanacetum</taxon>
    </lineage>
</organism>
<evidence type="ECO:0000313" key="5">
    <source>
        <dbReference type="EMBL" id="GJT73769.1"/>
    </source>
</evidence>
<sequence length="346" mass="39361">MLAPIAFYSPIAIATKDEEQARKIKMSIIIERYKDKVSALPKIDNGLCKYEGFWYCHGFWLNDSNANFSVEAIMALQDEFQALPTDVFLASHAKSGTTWLKALSFAILNRTKYKISNDSNSSHPLLTTNPHDYVPFIETQSFLNNPSYANGLMATHIPYTSLPKSIINSDCRIVYISRNPKDVFISSWHFMNKLKDEFSTPTTLNDAFESFCRGINPNGPFWDHVIGYYKASLGRPDNVLFLTYEDLIKDTENEVKKLAKFIGCPFTSKEEDDGLVQEIVNLCSFEKLSEVNKVNKDSKNTKKVLSNDIYFRKGIVGDSAKHLTTEMMQIIDKLTKEKYDGLNIAF</sequence>
<name>A0ABQ5GED3_9ASTR</name>
<proteinExistence type="inferred from homology"/>
<evidence type="ECO:0000313" key="6">
    <source>
        <dbReference type="Proteomes" id="UP001151760"/>
    </source>
</evidence>
<evidence type="ECO:0000256" key="2">
    <source>
        <dbReference type="ARBA" id="ARBA00022679"/>
    </source>
</evidence>
<reference evidence="5" key="1">
    <citation type="journal article" date="2022" name="Int. J. Mol. Sci.">
        <title>Draft Genome of Tanacetum Coccineum: Genomic Comparison of Closely Related Tanacetum-Family Plants.</title>
        <authorList>
            <person name="Yamashiro T."/>
            <person name="Shiraishi A."/>
            <person name="Nakayama K."/>
            <person name="Satake H."/>
        </authorList>
    </citation>
    <scope>NUCLEOTIDE SEQUENCE</scope>
</reference>
<keyword evidence="5" id="KW-0378">Hydrolase</keyword>
<dbReference type="EC" id="2.8.2.-" evidence="3"/>